<accession>A0A820PKZ9</accession>
<feature type="non-terminal residue" evidence="1">
    <location>
        <position position="1"/>
    </location>
</feature>
<dbReference type="EMBL" id="CAJOAY010028226">
    <property type="protein sequence ID" value="CAF4404290.1"/>
    <property type="molecule type" value="Genomic_DNA"/>
</dbReference>
<evidence type="ECO:0000313" key="1">
    <source>
        <dbReference type="EMBL" id="CAF4404290.1"/>
    </source>
</evidence>
<dbReference type="Proteomes" id="UP000663881">
    <property type="component" value="Unassembled WGS sequence"/>
</dbReference>
<proteinExistence type="predicted"/>
<sequence length="52" mass="5918">ALVVRVCFILGNMMAKSEDARLTFMKDSHALKTLTKLLHSYIQLDSLVSFFN</sequence>
<name>A0A820PKZ9_9BILA</name>
<gene>
    <name evidence="1" type="ORF">OKA104_LOCUS51573</name>
</gene>
<evidence type="ECO:0000313" key="2">
    <source>
        <dbReference type="Proteomes" id="UP000663881"/>
    </source>
</evidence>
<protein>
    <submittedName>
        <fullName evidence="1">Uncharacterized protein</fullName>
    </submittedName>
</protein>
<organism evidence="1 2">
    <name type="scientific">Adineta steineri</name>
    <dbReference type="NCBI Taxonomy" id="433720"/>
    <lineage>
        <taxon>Eukaryota</taxon>
        <taxon>Metazoa</taxon>
        <taxon>Spiralia</taxon>
        <taxon>Gnathifera</taxon>
        <taxon>Rotifera</taxon>
        <taxon>Eurotatoria</taxon>
        <taxon>Bdelloidea</taxon>
        <taxon>Adinetida</taxon>
        <taxon>Adinetidae</taxon>
        <taxon>Adineta</taxon>
    </lineage>
</organism>
<dbReference type="AlphaFoldDB" id="A0A820PKZ9"/>
<comment type="caution">
    <text evidence="1">The sequence shown here is derived from an EMBL/GenBank/DDBJ whole genome shotgun (WGS) entry which is preliminary data.</text>
</comment>
<reference evidence="1" key="1">
    <citation type="submission" date="2021-02" db="EMBL/GenBank/DDBJ databases">
        <authorList>
            <person name="Nowell W R."/>
        </authorList>
    </citation>
    <scope>NUCLEOTIDE SEQUENCE</scope>
</reference>